<dbReference type="Proteomes" id="UP000501367">
    <property type="component" value="Chromosome"/>
</dbReference>
<name>A0AAE7A0Q8_9PSED</name>
<evidence type="ECO:0000313" key="2">
    <source>
        <dbReference type="Proteomes" id="UP000501367"/>
    </source>
</evidence>
<dbReference type="GeneID" id="72197062"/>
<dbReference type="RefSeq" id="WP_168758922.1">
    <property type="nucleotide sequence ID" value="NZ_CP051487.1"/>
</dbReference>
<reference evidence="1 2" key="1">
    <citation type="submission" date="2020-04" db="EMBL/GenBank/DDBJ databases">
        <authorList>
            <person name="Yao Y."/>
            <person name="He Z."/>
        </authorList>
    </citation>
    <scope>NUCLEOTIDE SEQUENCE [LARGE SCALE GENOMIC DNA]</scope>
    <source>
        <strain evidence="1 2">CY-1</strain>
    </source>
</reference>
<gene>
    <name evidence="1" type="ORF">HGP31_25905</name>
</gene>
<accession>A0AAE7A0Q8</accession>
<organism evidence="1 2">
    <name type="scientific">Pseudomonas umsongensis</name>
    <dbReference type="NCBI Taxonomy" id="198618"/>
    <lineage>
        <taxon>Bacteria</taxon>
        <taxon>Pseudomonadati</taxon>
        <taxon>Pseudomonadota</taxon>
        <taxon>Gammaproteobacteria</taxon>
        <taxon>Pseudomonadales</taxon>
        <taxon>Pseudomonadaceae</taxon>
        <taxon>Pseudomonas</taxon>
    </lineage>
</organism>
<dbReference type="KEGG" id="pum:HGP31_25905"/>
<proteinExistence type="predicted"/>
<dbReference type="EMBL" id="CP051487">
    <property type="protein sequence ID" value="QJC81564.1"/>
    <property type="molecule type" value="Genomic_DNA"/>
</dbReference>
<dbReference type="AlphaFoldDB" id="A0AAE7A0Q8"/>
<protein>
    <submittedName>
        <fullName evidence="1">Uncharacterized protein</fullName>
    </submittedName>
</protein>
<evidence type="ECO:0000313" key="1">
    <source>
        <dbReference type="EMBL" id="QJC81564.1"/>
    </source>
</evidence>
<sequence>MLLKIEKASAAEGWVVWMDTWCVKFRSHAEAEAFLNRLNERINASHFIPVSVERLVLELP</sequence>